<dbReference type="PANTHER" id="PTHR33332">
    <property type="entry name" value="REVERSE TRANSCRIPTASE DOMAIN-CONTAINING PROTEIN"/>
    <property type="match status" value="1"/>
</dbReference>
<keyword evidence="1" id="KW-0812">Transmembrane</keyword>
<evidence type="ECO:0000313" key="3">
    <source>
        <dbReference type="Proteomes" id="UP001208570"/>
    </source>
</evidence>
<reference evidence="2" key="1">
    <citation type="journal article" date="2023" name="Mol. Biol. Evol.">
        <title>Third-Generation Sequencing Reveals the Adaptive Role of the Epigenome in Three Deep-Sea Polychaetes.</title>
        <authorList>
            <person name="Perez M."/>
            <person name="Aroh O."/>
            <person name="Sun Y."/>
            <person name="Lan Y."/>
            <person name="Juniper S.K."/>
            <person name="Young C.R."/>
            <person name="Angers B."/>
            <person name="Qian P.Y."/>
        </authorList>
    </citation>
    <scope>NUCLEOTIDE SEQUENCE</scope>
    <source>
        <strain evidence="2">P08H-3</strain>
    </source>
</reference>
<keyword evidence="1" id="KW-1133">Transmembrane helix</keyword>
<dbReference type="Proteomes" id="UP001208570">
    <property type="component" value="Unassembled WGS sequence"/>
</dbReference>
<evidence type="ECO:0000256" key="1">
    <source>
        <dbReference type="SAM" id="Phobius"/>
    </source>
</evidence>
<sequence>MLEAGQPAEEGSKTSLSTRHQRILPSHSLISLMISIHIHAGFPDMNYPCDFHVPLPKCSFMEFSYISEDELVRIGMKSPSKGCSLGPFPTRMFGVPPASVLGLILFFIYMLPLAHLIRSYGLRMHSYANGTQLYLAFQNLKKVDAVHNGCITVDRCLSDINEWMTNNKQEINNDKTEIMLFGTKLSLADVNIKSLEVAGTHVQVYDGPLRNHGVVLDNSLSRIGWINQHAYI</sequence>
<organism evidence="2 3">
    <name type="scientific">Paralvinella palmiformis</name>
    <dbReference type="NCBI Taxonomy" id="53620"/>
    <lineage>
        <taxon>Eukaryota</taxon>
        <taxon>Metazoa</taxon>
        <taxon>Spiralia</taxon>
        <taxon>Lophotrochozoa</taxon>
        <taxon>Annelida</taxon>
        <taxon>Polychaeta</taxon>
        <taxon>Sedentaria</taxon>
        <taxon>Canalipalpata</taxon>
        <taxon>Terebellida</taxon>
        <taxon>Terebelliformia</taxon>
        <taxon>Alvinellidae</taxon>
        <taxon>Paralvinella</taxon>
    </lineage>
</organism>
<evidence type="ECO:0000313" key="2">
    <source>
        <dbReference type="EMBL" id="KAK2139217.1"/>
    </source>
</evidence>
<accession>A0AAD9IRH6</accession>
<keyword evidence="1" id="KW-0472">Membrane</keyword>
<comment type="caution">
    <text evidence="2">The sequence shown here is derived from an EMBL/GenBank/DDBJ whole genome shotgun (WGS) entry which is preliminary data.</text>
</comment>
<name>A0AAD9IRH6_9ANNE</name>
<proteinExistence type="predicted"/>
<dbReference type="EMBL" id="JAODUP010001929">
    <property type="protein sequence ID" value="KAK2139217.1"/>
    <property type="molecule type" value="Genomic_DNA"/>
</dbReference>
<gene>
    <name evidence="2" type="ORF">LSH36_1935g00002</name>
</gene>
<feature type="transmembrane region" description="Helical" evidence="1">
    <location>
        <begin position="98"/>
        <end position="117"/>
    </location>
</feature>
<dbReference type="AlphaFoldDB" id="A0AAD9IRH6"/>
<protein>
    <submittedName>
        <fullName evidence="2">Uncharacterized protein</fullName>
    </submittedName>
</protein>
<keyword evidence="3" id="KW-1185">Reference proteome</keyword>